<dbReference type="AlphaFoldDB" id="A0A5N7AW91"/>
<dbReference type="InterPro" id="IPR036259">
    <property type="entry name" value="MFS_trans_sf"/>
</dbReference>
<keyword evidence="2" id="KW-1185">Reference proteome</keyword>
<sequence length="75" mass="8082">MIVCMTVGLIMMDRCNNVETYCAAQVFNSVGSASVDFTMIIFIADTSAPTKRAFWLGFVGSLQYHSLGIRPGGGI</sequence>
<gene>
    <name evidence="1" type="ORF">BDV26DRAFT_270526</name>
</gene>
<evidence type="ECO:0008006" key="3">
    <source>
        <dbReference type="Google" id="ProtNLM"/>
    </source>
</evidence>
<dbReference type="SUPFAM" id="SSF103473">
    <property type="entry name" value="MFS general substrate transporter"/>
    <property type="match status" value="1"/>
</dbReference>
<evidence type="ECO:0000313" key="1">
    <source>
        <dbReference type="EMBL" id="KAE8374125.1"/>
    </source>
</evidence>
<dbReference type="EMBL" id="ML736293">
    <property type="protein sequence ID" value="KAE8374125.1"/>
    <property type="molecule type" value="Genomic_DNA"/>
</dbReference>
<evidence type="ECO:0000313" key="2">
    <source>
        <dbReference type="Proteomes" id="UP000326198"/>
    </source>
</evidence>
<proteinExistence type="predicted"/>
<reference evidence="1 2" key="1">
    <citation type="submission" date="2019-04" db="EMBL/GenBank/DDBJ databases">
        <title>Friends and foes A comparative genomics studyof 23 Aspergillus species from section Flavi.</title>
        <authorList>
            <consortium name="DOE Joint Genome Institute"/>
            <person name="Kjaerbolling I."/>
            <person name="Vesth T."/>
            <person name="Frisvad J.C."/>
            <person name="Nybo J.L."/>
            <person name="Theobald S."/>
            <person name="Kildgaard S."/>
            <person name="Isbrandt T."/>
            <person name="Kuo A."/>
            <person name="Sato A."/>
            <person name="Lyhne E.K."/>
            <person name="Kogle M.E."/>
            <person name="Wiebenga A."/>
            <person name="Kun R.S."/>
            <person name="Lubbers R.J."/>
            <person name="Makela M.R."/>
            <person name="Barry K."/>
            <person name="Chovatia M."/>
            <person name="Clum A."/>
            <person name="Daum C."/>
            <person name="Haridas S."/>
            <person name="He G."/>
            <person name="LaButti K."/>
            <person name="Lipzen A."/>
            <person name="Mondo S."/>
            <person name="Riley R."/>
            <person name="Salamov A."/>
            <person name="Simmons B.A."/>
            <person name="Magnuson J.K."/>
            <person name="Henrissat B."/>
            <person name="Mortensen U.H."/>
            <person name="Larsen T.O."/>
            <person name="Devries R.P."/>
            <person name="Grigoriev I.V."/>
            <person name="Machida M."/>
            <person name="Baker S.E."/>
            <person name="Andersen M.R."/>
        </authorList>
    </citation>
    <scope>NUCLEOTIDE SEQUENCE [LARGE SCALE GENOMIC DNA]</scope>
    <source>
        <strain evidence="1 2">IBT 29228</strain>
    </source>
</reference>
<dbReference type="Proteomes" id="UP000326198">
    <property type="component" value="Unassembled WGS sequence"/>
</dbReference>
<organism evidence="1 2">
    <name type="scientific">Aspergillus bertholletiae</name>
    <dbReference type="NCBI Taxonomy" id="1226010"/>
    <lineage>
        <taxon>Eukaryota</taxon>
        <taxon>Fungi</taxon>
        <taxon>Dikarya</taxon>
        <taxon>Ascomycota</taxon>
        <taxon>Pezizomycotina</taxon>
        <taxon>Eurotiomycetes</taxon>
        <taxon>Eurotiomycetidae</taxon>
        <taxon>Eurotiales</taxon>
        <taxon>Aspergillaceae</taxon>
        <taxon>Aspergillus</taxon>
        <taxon>Aspergillus subgen. Circumdati</taxon>
    </lineage>
</organism>
<protein>
    <recommendedName>
        <fullName evidence="3">Major facilitator superfamily (MFS) profile domain-containing protein</fullName>
    </recommendedName>
</protein>
<accession>A0A5N7AW91</accession>
<name>A0A5N7AW91_9EURO</name>